<keyword evidence="3" id="KW-1185">Reference proteome</keyword>
<feature type="compositionally biased region" description="Basic and acidic residues" evidence="1">
    <location>
        <begin position="118"/>
        <end position="144"/>
    </location>
</feature>
<accession>A0A1R3FXD1</accession>
<feature type="region of interest" description="Disordered" evidence="1">
    <location>
        <begin position="273"/>
        <end position="295"/>
    </location>
</feature>
<sequence length="295" mass="31925">MMAISLNSIVLSSILQRLKDGPRGGALHIPAKTSISSHEIKNEKITPGGLRSGGEGLAGVAGPEISRQSRAELPRIVIGIVYFNSQPVLDVDEAADEPDTTNNDEFEAVASGGTVVEDTQKRVDPGEVQRRGETPGGFEERGEAEFGSGGEQEATGAEKRGGRGVVVVDKVRETKPRIGQRIEGKRLVLLRRNVVETEEEEPRVGKGSRGGESRGGNEGIPEFANRGSTEEGRDWEGREDEFGQIGAKGVDVSLFRVGVRHCNLQCKPRFGERNQGMERQLENGEVVGRSERECK</sequence>
<comment type="caution">
    <text evidence="2">The sequence shown here is derived from an EMBL/GenBank/DDBJ whole genome shotgun (WGS) entry which is preliminary data.</text>
</comment>
<evidence type="ECO:0000256" key="1">
    <source>
        <dbReference type="SAM" id="MobiDB-lite"/>
    </source>
</evidence>
<reference evidence="2 3" key="1">
    <citation type="submission" date="2013-09" db="EMBL/GenBank/DDBJ databases">
        <title>Corchorus capsularis genome sequencing.</title>
        <authorList>
            <person name="Alam M."/>
            <person name="Haque M.S."/>
            <person name="Islam M.S."/>
            <person name="Emdad E.M."/>
            <person name="Islam M.M."/>
            <person name="Ahmed B."/>
            <person name="Halim A."/>
            <person name="Hossen Q.M.M."/>
            <person name="Hossain M.Z."/>
            <person name="Ahmed R."/>
            <person name="Khan M.M."/>
            <person name="Islam R."/>
            <person name="Rashid M.M."/>
            <person name="Khan S.A."/>
            <person name="Rahman M.S."/>
            <person name="Alam M."/>
        </authorList>
    </citation>
    <scope>NUCLEOTIDE SEQUENCE [LARGE SCALE GENOMIC DNA]</scope>
    <source>
        <strain evidence="3">cv. CVL-1</strain>
        <tissue evidence="2">Whole seedling</tissue>
    </source>
</reference>
<feature type="compositionally biased region" description="Gly residues" evidence="1">
    <location>
        <begin position="207"/>
        <end position="218"/>
    </location>
</feature>
<feature type="region of interest" description="Disordered" evidence="1">
    <location>
        <begin position="94"/>
        <end position="162"/>
    </location>
</feature>
<organism evidence="2 3">
    <name type="scientific">Corchorus capsularis</name>
    <name type="common">Jute</name>
    <dbReference type="NCBI Taxonomy" id="210143"/>
    <lineage>
        <taxon>Eukaryota</taxon>
        <taxon>Viridiplantae</taxon>
        <taxon>Streptophyta</taxon>
        <taxon>Embryophyta</taxon>
        <taxon>Tracheophyta</taxon>
        <taxon>Spermatophyta</taxon>
        <taxon>Magnoliopsida</taxon>
        <taxon>eudicotyledons</taxon>
        <taxon>Gunneridae</taxon>
        <taxon>Pentapetalae</taxon>
        <taxon>rosids</taxon>
        <taxon>malvids</taxon>
        <taxon>Malvales</taxon>
        <taxon>Malvaceae</taxon>
        <taxon>Grewioideae</taxon>
        <taxon>Apeibeae</taxon>
        <taxon>Corchorus</taxon>
    </lineage>
</organism>
<name>A0A1R3FXD1_COCAP</name>
<gene>
    <name evidence="2" type="ORF">CCACVL1_30429</name>
</gene>
<dbReference type="Gramene" id="OMO50455">
    <property type="protein sequence ID" value="OMO50455"/>
    <property type="gene ID" value="CCACVL1_30429"/>
</dbReference>
<feature type="region of interest" description="Disordered" evidence="1">
    <location>
        <begin position="196"/>
        <end position="242"/>
    </location>
</feature>
<evidence type="ECO:0000313" key="2">
    <source>
        <dbReference type="EMBL" id="OMO50455.1"/>
    </source>
</evidence>
<feature type="compositionally biased region" description="Acidic residues" evidence="1">
    <location>
        <begin position="94"/>
        <end position="107"/>
    </location>
</feature>
<feature type="non-terminal residue" evidence="2">
    <location>
        <position position="295"/>
    </location>
</feature>
<proteinExistence type="predicted"/>
<dbReference type="EMBL" id="AWWV01016156">
    <property type="protein sequence ID" value="OMO50455.1"/>
    <property type="molecule type" value="Genomic_DNA"/>
</dbReference>
<evidence type="ECO:0000313" key="3">
    <source>
        <dbReference type="Proteomes" id="UP000188268"/>
    </source>
</evidence>
<dbReference type="AlphaFoldDB" id="A0A1R3FXD1"/>
<dbReference type="Proteomes" id="UP000188268">
    <property type="component" value="Unassembled WGS sequence"/>
</dbReference>
<protein>
    <submittedName>
        <fullName evidence="2">Cation channel sperm-associated protein subunit gamma</fullName>
    </submittedName>
</protein>